<evidence type="ECO:0000313" key="3">
    <source>
        <dbReference type="Proteomes" id="UP000291106"/>
    </source>
</evidence>
<dbReference type="EMBL" id="CP036200">
    <property type="protein sequence ID" value="QBF84167.1"/>
    <property type="molecule type" value="Genomic_DNA"/>
</dbReference>
<feature type="chain" id="PRO_5019563411" description="DUF2884 family protein" evidence="1">
    <location>
        <begin position="32"/>
        <end position="209"/>
    </location>
</feature>
<evidence type="ECO:0008006" key="4">
    <source>
        <dbReference type="Google" id="ProtNLM"/>
    </source>
</evidence>
<organism evidence="2 3">
    <name type="scientific">Shewanella maritima</name>
    <dbReference type="NCBI Taxonomy" id="2520507"/>
    <lineage>
        <taxon>Bacteria</taxon>
        <taxon>Pseudomonadati</taxon>
        <taxon>Pseudomonadota</taxon>
        <taxon>Gammaproteobacteria</taxon>
        <taxon>Alteromonadales</taxon>
        <taxon>Shewanellaceae</taxon>
        <taxon>Shewanella</taxon>
    </lineage>
</organism>
<reference evidence="2 3" key="1">
    <citation type="submission" date="2019-02" db="EMBL/GenBank/DDBJ databases">
        <title>Shewanella sp. D4-2 isolated from Dokdo Island.</title>
        <authorList>
            <person name="Baek K."/>
        </authorList>
    </citation>
    <scope>NUCLEOTIDE SEQUENCE [LARGE SCALE GENOMIC DNA]</scope>
    <source>
        <strain evidence="2 3">D4-2</strain>
    </source>
</reference>
<dbReference type="OrthoDB" id="6265700at2"/>
<keyword evidence="3" id="KW-1185">Reference proteome</keyword>
<feature type="signal peptide" evidence="1">
    <location>
        <begin position="1"/>
        <end position="31"/>
    </location>
</feature>
<evidence type="ECO:0000256" key="1">
    <source>
        <dbReference type="SAM" id="SignalP"/>
    </source>
</evidence>
<proteinExistence type="predicted"/>
<keyword evidence="1" id="KW-0732">Signal</keyword>
<dbReference type="Proteomes" id="UP000291106">
    <property type="component" value="Chromosome"/>
</dbReference>
<dbReference type="PROSITE" id="PS51257">
    <property type="entry name" value="PROKAR_LIPOPROTEIN"/>
    <property type="match status" value="1"/>
</dbReference>
<dbReference type="KEGG" id="smai:EXU30_16940"/>
<gene>
    <name evidence="2" type="ORF">EXU30_16940</name>
</gene>
<accession>A0A411PKV7</accession>
<dbReference type="RefSeq" id="WP_130602007.1">
    <property type="nucleotide sequence ID" value="NZ_CP036200.1"/>
</dbReference>
<name>A0A411PKV7_9GAMM</name>
<sequence>MSKYLKTIATSALSAGIMLIASASVSSSAIACGVHQQTGFSLSSEPGSLTVLANIVKARKNGTLVETGMPAETGTRVEAEMLNKGKLDANALNLADSGISVRLFEPIQGRYLDVSIRSGELTYRLSQHQHQLNSDDAAAKASQLSSRWSSRAQLQSQAKVTVITELSVLQAIASRQLSWQQVDELGLMTINGEQDAQEKYQALLAKSSI</sequence>
<dbReference type="AlphaFoldDB" id="A0A411PKV7"/>
<evidence type="ECO:0000313" key="2">
    <source>
        <dbReference type="EMBL" id="QBF84167.1"/>
    </source>
</evidence>
<protein>
    <recommendedName>
        <fullName evidence="4">DUF2884 family protein</fullName>
    </recommendedName>
</protein>